<dbReference type="RefSeq" id="WP_097382107.1">
    <property type="nucleotide sequence ID" value="NZ_NXNI01000003.1"/>
</dbReference>
<evidence type="ECO:0000313" key="2">
    <source>
        <dbReference type="Proteomes" id="UP000219689"/>
    </source>
</evidence>
<dbReference type="EMBL" id="NXNI01000003">
    <property type="protein sequence ID" value="PCR88640.1"/>
    <property type="molecule type" value="Genomic_DNA"/>
</dbReference>
<dbReference type="Proteomes" id="UP000219689">
    <property type="component" value="Unassembled WGS sequence"/>
</dbReference>
<organism evidence="1 2">
    <name type="scientific">Natrinema ejinorense</name>
    <dbReference type="NCBI Taxonomy" id="373386"/>
    <lineage>
        <taxon>Archaea</taxon>
        <taxon>Methanobacteriati</taxon>
        <taxon>Methanobacteriota</taxon>
        <taxon>Stenosarchaea group</taxon>
        <taxon>Halobacteria</taxon>
        <taxon>Halobacteriales</taxon>
        <taxon>Natrialbaceae</taxon>
        <taxon>Natrinema</taxon>
    </lineage>
</organism>
<sequence>MPEFEDYFVDSEASREGYLWKYYDKHGQPQLTYNPNTVTFLHDVFGHEYTIISGFESDSE</sequence>
<name>A0A2A5QP76_9EURY</name>
<gene>
    <name evidence="1" type="ORF">CP557_21650</name>
</gene>
<reference evidence="1 2" key="1">
    <citation type="submission" date="2017-09" db="EMBL/GenBank/DDBJ databases">
        <title>Genome sequences of Natrinema ejinorence JCM 13890T.</title>
        <authorList>
            <person name="Roh S.W."/>
            <person name="Kim Y.B."/>
            <person name="Kim J.Y."/>
        </authorList>
    </citation>
    <scope>NUCLEOTIDE SEQUENCE [LARGE SCALE GENOMIC DNA]</scope>
    <source>
        <strain evidence="1 2">JCM 13890</strain>
    </source>
</reference>
<proteinExistence type="predicted"/>
<dbReference type="AlphaFoldDB" id="A0A2A5QP76"/>
<dbReference type="OrthoDB" id="190407at2157"/>
<evidence type="ECO:0000313" key="1">
    <source>
        <dbReference type="EMBL" id="PCR88640.1"/>
    </source>
</evidence>
<keyword evidence="2" id="KW-1185">Reference proteome</keyword>
<accession>A0A2A5QP76</accession>
<protein>
    <submittedName>
        <fullName evidence="1">Uncharacterized protein</fullName>
    </submittedName>
</protein>
<comment type="caution">
    <text evidence="1">The sequence shown here is derived from an EMBL/GenBank/DDBJ whole genome shotgun (WGS) entry which is preliminary data.</text>
</comment>